<feature type="region of interest" description="Disordered" evidence="1">
    <location>
        <begin position="1"/>
        <end position="23"/>
    </location>
</feature>
<accession>A0A125MMU1</accession>
<proteinExistence type="predicted"/>
<reference evidence="2 3" key="1">
    <citation type="journal article" date="2014" name="Genome Announc.">
        <title>Draft Genome Sequence of Lysobacter capsici AZ78, a Bacterium Antagonistic to Plant-Pathogenic Oomycetes.</title>
        <authorList>
            <person name="Puopolo G."/>
            <person name="Sonego P."/>
            <person name="Engelen K."/>
            <person name="Pertot I."/>
        </authorList>
    </citation>
    <scope>NUCLEOTIDE SEQUENCE [LARGE SCALE GENOMIC DNA]</scope>
    <source>
        <strain evidence="2 3">AZ78</strain>
    </source>
</reference>
<evidence type="ECO:0000313" key="3">
    <source>
        <dbReference type="Proteomes" id="UP000023435"/>
    </source>
</evidence>
<dbReference type="EMBL" id="JAJA02000001">
    <property type="protein sequence ID" value="KWS04476.1"/>
    <property type="molecule type" value="Genomic_DNA"/>
</dbReference>
<gene>
    <name evidence="2" type="ORF">AZ78_2025</name>
</gene>
<keyword evidence="3" id="KW-1185">Reference proteome</keyword>
<evidence type="ECO:0000313" key="2">
    <source>
        <dbReference type="EMBL" id="KWS04476.1"/>
    </source>
</evidence>
<name>A0A125MMU1_9GAMM</name>
<dbReference type="AlphaFoldDB" id="A0A125MMU1"/>
<sequence length="46" mass="4933">MLRALLASASQDHEALQRMGLDQPSGLGERIEAKLVSLGLRESAGR</sequence>
<evidence type="ECO:0000256" key="1">
    <source>
        <dbReference type="SAM" id="MobiDB-lite"/>
    </source>
</evidence>
<protein>
    <submittedName>
        <fullName evidence="2">Uncharacterized protein</fullName>
    </submittedName>
</protein>
<dbReference type="Proteomes" id="UP000023435">
    <property type="component" value="Unassembled WGS sequence"/>
</dbReference>
<organism evidence="2 3">
    <name type="scientific">Lysobacter capsici AZ78</name>
    <dbReference type="NCBI Taxonomy" id="1444315"/>
    <lineage>
        <taxon>Bacteria</taxon>
        <taxon>Pseudomonadati</taxon>
        <taxon>Pseudomonadota</taxon>
        <taxon>Gammaproteobacteria</taxon>
        <taxon>Lysobacterales</taxon>
        <taxon>Lysobacteraceae</taxon>
        <taxon>Lysobacter</taxon>
    </lineage>
</organism>
<comment type="caution">
    <text evidence="2">The sequence shown here is derived from an EMBL/GenBank/DDBJ whole genome shotgun (WGS) entry which is preliminary data.</text>
</comment>